<protein>
    <recommendedName>
        <fullName evidence="6">Methylamine utilisation protein MauE domain-containing protein</fullName>
    </recommendedName>
</protein>
<feature type="domain" description="Methylamine utilisation protein MauE" evidence="6">
    <location>
        <begin position="19"/>
        <end position="145"/>
    </location>
</feature>
<feature type="transmembrane region" description="Helical" evidence="5">
    <location>
        <begin position="129"/>
        <end position="147"/>
    </location>
</feature>
<dbReference type="UniPathway" id="UPA00895"/>
<organism evidence="7 8">
    <name type="scientific">Pedobacter frigoris</name>
    <dbReference type="NCBI Taxonomy" id="2571272"/>
    <lineage>
        <taxon>Bacteria</taxon>
        <taxon>Pseudomonadati</taxon>
        <taxon>Bacteroidota</taxon>
        <taxon>Sphingobacteriia</taxon>
        <taxon>Sphingobacteriales</taxon>
        <taxon>Sphingobacteriaceae</taxon>
        <taxon>Pedobacter</taxon>
    </lineage>
</organism>
<evidence type="ECO:0000256" key="2">
    <source>
        <dbReference type="ARBA" id="ARBA00022692"/>
    </source>
</evidence>
<evidence type="ECO:0000259" key="6">
    <source>
        <dbReference type="Pfam" id="PF07291"/>
    </source>
</evidence>
<dbReference type="AlphaFoldDB" id="A0A4U1CMB2"/>
<evidence type="ECO:0000256" key="1">
    <source>
        <dbReference type="ARBA" id="ARBA00004141"/>
    </source>
</evidence>
<feature type="transmembrane region" description="Helical" evidence="5">
    <location>
        <begin position="20"/>
        <end position="43"/>
    </location>
</feature>
<dbReference type="GO" id="GO:0030416">
    <property type="term" value="P:methylamine metabolic process"/>
    <property type="evidence" value="ECO:0007669"/>
    <property type="project" value="InterPro"/>
</dbReference>
<evidence type="ECO:0000256" key="4">
    <source>
        <dbReference type="ARBA" id="ARBA00023136"/>
    </source>
</evidence>
<feature type="transmembrane region" description="Helical" evidence="5">
    <location>
        <begin position="88"/>
        <end position="109"/>
    </location>
</feature>
<comment type="caution">
    <text evidence="7">The sequence shown here is derived from an EMBL/GenBank/DDBJ whole genome shotgun (WGS) entry which is preliminary data.</text>
</comment>
<dbReference type="InterPro" id="IPR009908">
    <property type="entry name" value="Methylamine_util_MauE"/>
</dbReference>
<feature type="transmembrane region" description="Helical" evidence="5">
    <location>
        <begin position="63"/>
        <end position="81"/>
    </location>
</feature>
<dbReference type="Proteomes" id="UP000307244">
    <property type="component" value="Unassembled WGS sequence"/>
</dbReference>
<dbReference type="GO" id="GO:0016020">
    <property type="term" value="C:membrane"/>
    <property type="evidence" value="ECO:0007669"/>
    <property type="project" value="UniProtKB-SubCell"/>
</dbReference>
<evidence type="ECO:0000313" key="8">
    <source>
        <dbReference type="Proteomes" id="UP000307244"/>
    </source>
</evidence>
<sequence length="149" mass="17171">METSINKPGLFLWTEKNKRIIFDAITYLFVLLFVYTAGGKLITIETFKDVLTKYPLISDYNTIIAYLVPITELLVSALLIIPATKKYGIMASLGLMTLFIIYIIYMFLFKQELPCSCGGIISKLSWKQHIWFNSIFLFLSIFGLIIYKK</sequence>
<evidence type="ECO:0000256" key="3">
    <source>
        <dbReference type="ARBA" id="ARBA00022989"/>
    </source>
</evidence>
<comment type="subcellular location">
    <subcellularLocation>
        <location evidence="1">Membrane</location>
        <topology evidence="1">Multi-pass membrane protein</topology>
    </subcellularLocation>
</comment>
<reference evidence="7 8" key="1">
    <citation type="submission" date="2019-04" db="EMBL/GenBank/DDBJ databases">
        <title>Pedobacter sp. RP-3-15 sp. nov., isolated from Arctic soil.</title>
        <authorList>
            <person name="Dahal R.H."/>
            <person name="Kim D.-U."/>
        </authorList>
    </citation>
    <scope>NUCLEOTIDE SEQUENCE [LARGE SCALE GENOMIC DNA]</scope>
    <source>
        <strain evidence="7 8">RP-3-15</strain>
    </source>
</reference>
<keyword evidence="2 5" id="KW-0812">Transmembrane</keyword>
<gene>
    <name evidence="7" type="ORF">FA047_09655</name>
</gene>
<evidence type="ECO:0000256" key="5">
    <source>
        <dbReference type="SAM" id="Phobius"/>
    </source>
</evidence>
<proteinExistence type="predicted"/>
<keyword evidence="4 5" id="KW-0472">Membrane</keyword>
<evidence type="ECO:0000313" key="7">
    <source>
        <dbReference type="EMBL" id="TKC07501.1"/>
    </source>
</evidence>
<dbReference type="OrthoDB" id="673785at2"/>
<dbReference type="Pfam" id="PF07291">
    <property type="entry name" value="MauE"/>
    <property type="match status" value="1"/>
</dbReference>
<keyword evidence="8" id="KW-1185">Reference proteome</keyword>
<accession>A0A4U1CMB2</accession>
<dbReference type="RefSeq" id="WP_136835830.1">
    <property type="nucleotide sequence ID" value="NZ_SWBQ01000002.1"/>
</dbReference>
<dbReference type="EMBL" id="SWBQ01000002">
    <property type="protein sequence ID" value="TKC07501.1"/>
    <property type="molecule type" value="Genomic_DNA"/>
</dbReference>
<name>A0A4U1CMB2_9SPHI</name>
<keyword evidence="3 5" id="KW-1133">Transmembrane helix</keyword>